<dbReference type="SUPFAM" id="SSF48403">
    <property type="entry name" value="Ankyrin repeat"/>
    <property type="match status" value="1"/>
</dbReference>
<keyword evidence="8 21" id="KW-0808">Transferase</keyword>
<comment type="cofactor">
    <cofactor evidence="2">
        <name>Mg(2+)</name>
        <dbReference type="ChEBI" id="CHEBI:18420"/>
    </cofactor>
</comment>
<protein>
    <recommendedName>
        <fullName evidence="6">dolichyl-diphosphooligosaccharide--protein glycotransferase</fullName>
        <ecNumber evidence="6">2.4.99.18</ecNumber>
    </recommendedName>
</protein>
<dbReference type="Gene3D" id="1.25.40.20">
    <property type="entry name" value="Ankyrin repeat-containing domain"/>
    <property type="match status" value="1"/>
</dbReference>
<evidence type="ECO:0000256" key="11">
    <source>
        <dbReference type="ARBA" id="ARBA00022842"/>
    </source>
</evidence>
<evidence type="ECO:0000259" key="19">
    <source>
        <dbReference type="Pfam" id="PF13407"/>
    </source>
</evidence>
<feature type="domain" description="STT3/PglB/AglB core" evidence="20">
    <location>
        <begin position="2514"/>
        <end position="2568"/>
    </location>
</feature>
<evidence type="ECO:0000256" key="6">
    <source>
        <dbReference type="ARBA" id="ARBA00012605"/>
    </source>
</evidence>
<feature type="transmembrane region" description="Helical" evidence="17">
    <location>
        <begin position="547"/>
        <end position="565"/>
    </location>
</feature>
<evidence type="ECO:0000256" key="8">
    <source>
        <dbReference type="ARBA" id="ARBA00022679"/>
    </source>
</evidence>
<evidence type="ECO:0000256" key="5">
    <source>
        <dbReference type="ARBA" id="ARBA00010810"/>
    </source>
</evidence>
<keyword evidence="11" id="KW-0460">Magnesium</keyword>
<feature type="domain" description="Oligosaccharyl transferase STT3 N-terminal" evidence="18">
    <location>
        <begin position="2058"/>
        <end position="2359"/>
    </location>
</feature>
<dbReference type="PANTHER" id="PTHR13872:SF1">
    <property type="entry name" value="DOLICHYL-DIPHOSPHOOLIGOSACCHARIDE--PROTEIN GLYCOSYLTRANSFERASE SUBUNIT STT3B"/>
    <property type="match status" value="1"/>
</dbReference>
<feature type="transmembrane region" description="Helical" evidence="17">
    <location>
        <begin position="2321"/>
        <end position="2348"/>
    </location>
</feature>
<name>A0AAD8YMP5_9STRA</name>
<feature type="transmembrane region" description="Helical" evidence="17">
    <location>
        <begin position="516"/>
        <end position="535"/>
    </location>
</feature>
<accession>A0AAD8YMP5</accession>
<feature type="transmembrane region" description="Helical" evidence="17">
    <location>
        <begin position="2215"/>
        <end position="2233"/>
    </location>
</feature>
<feature type="transmembrane region" description="Helical" evidence="17">
    <location>
        <begin position="760"/>
        <end position="781"/>
    </location>
</feature>
<feature type="transmembrane region" description="Helical" evidence="17">
    <location>
        <begin position="412"/>
        <end position="430"/>
    </location>
</feature>
<dbReference type="Pfam" id="PF13407">
    <property type="entry name" value="Peripla_BP_4"/>
    <property type="match status" value="1"/>
</dbReference>
<feature type="transmembrane region" description="Helical" evidence="17">
    <location>
        <begin position="832"/>
        <end position="852"/>
    </location>
</feature>
<feature type="compositionally biased region" description="Polar residues" evidence="16">
    <location>
        <begin position="85"/>
        <end position="100"/>
    </location>
</feature>
<reference evidence="21" key="1">
    <citation type="submission" date="2023-06" db="EMBL/GenBank/DDBJ databases">
        <title>Survivors Of The Sea: Transcriptome response of Skeletonema marinoi to long-term dormancy.</title>
        <authorList>
            <person name="Pinder M.I.M."/>
            <person name="Kourtchenko O."/>
            <person name="Robertson E.K."/>
            <person name="Larsson T."/>
            <person name="Maumus F."/>
            <person name="Osuna-Cruz C.M."/>
            <person name="Vancaester E."/>
            <person name="Stenow R."/>
            <person name="Vandepoele K."/>
            <person name="Ploug H."/>
            <person name="Bruchert V."/>
            <person name="Godhe A."/>
            <person name="Topel M."/>
        </authorList>
    </citation>
    <scope>NUCLEOTIDE SEQUENCE</scope>
    <source>
        <strain evidence="21">R05AC</strain>
    </source>
</reference>
<dbReference type="Gene3D" id="3.40.50.12610">
    <property type="match status" value="1"/>
</dbReference>
<feature type="transmembrane region" description="Helical" evidence="17">
    <location>
        <begin position="1053"/>
        <end position="1071"/>
    </location>
</feature>
<dbReference type="GO" id="GO:0004579">
    <property type="term" value="F:dolichyl-diphosphooligosaccharide-protein glycotransferase activity"/>
    <property type="evidence" value="ECO:0007669"/>
    <property type="project" value="UniProtKB-EC"/>
</dbReference>
<evidence type="ECO:0000256" key="16">
    <source>
        <dbReference type="SAM" id="MobiDB-lite"/>
    </source>
</evidence>
<evidence type="ECO:0000256" key="10">
    <source>
        <dbReference type="ARBA" id="ARBA00022723"/>
    </source>
</evidence>
<dbReference type="GO" id="GO:0046872">
    <property type="term" value="F:metal ion binding"/>
    <property type="evidence" value="ECO:0007669"/>
    <property type="project" value="UniProtKB-KW"/>
</dbReference>
<dbReference type="Pfam" id="PF02516">
    <property type="entry name" value="STT3"/>
    <property type="match status" value="2"/>
</dbReference>
<feature type="transmembrane region" description="Helical" evidence="17">
    <location>
        <begin position="720"/>
        <end position="740"/>
    </location>
</feature>
<dbReference type="InterPro" id="IPR025997">
    <property type="entry name" value="SBP_2_dom"/>
</dbReference>
<keyword evidence="12 17" id="KW-1133">Transmembrane helix</keyword>
<feature type="transmembrane region" description="Helical" evidence="17">
    <location>
        <begin position="2156"/>
        <end position="2177"/>
    </location>
</feature>
<evidence type="ECO:0000256" key="9">
    <source>
        <dbReference type="ARBA" id="ARBA00022692"/>
    </source>
</evidence>
<comment type="pathway">
    <text evidence="4">Protein modification; protein glycosylation.</text>
</comment>
<feature type="transmembrane region" description="Helical" evidence="17">
    <location>
        <begin position="896"/>
        <end position="919"/>
    </location>
</feature>
<evidence type="ECO:0000256" key="13">
    <source>
        <dbReference type="ARBA" id="ARBA00023136"/>
    </source>
</evidence>
<feature type="transmembrane region" description="Helical" evidence="17">
    <location>
        <begin position="1159"/>
        <end position="1181"/>
    </location>
</feature>
<keyword evidence="10" id="KW-0479">Metal-binding</keyword>
<feature type="compositionally biased region" description="Pro residues" evidence="16">
    <location>
        <begin position="7"/>
        <end position="16"/>
    </location>
</feature>
<feature type="transmembrane region" description="Helical" evidence="17">
    <location>
        <begin position="2245"/>
        <end position="2267"/>
    </location>
</feature>
<comment type="similarity">
    <text evidence="5">Belongs to the STT3 family.</text>
</comment>
<feature type="transmembrane region" description="Helical" evidence="17">
    <location>
        <begin position="1248"/>
        <end position="1275"/>
    </location>
</feature>
<feature type="transmembrane region" description="Helical" evidence="17">
    <location>
        <begin position="2355"/>
        <end position="2375"/>
    </location>
</feature>
<dbReference type="Gene3D" id="3.40.50.2300">
    <property type="match status" value="2"/>
</dbReference>
<evidence type="ECO:0000259" key="20">
    <source>
        <dbReference type="Pfam" id="PF21436"/>
    </source>
</evidence>
<comment type="cofactor">
    <cofactor evidence="1">
        <name>Mn(2+)</name>
        <dbReference type="ChEBI" id="CHEBI:29035"/>
    </cofactor>
</comment>
<dbReference type="Pfam" id="PF21436">
    <property type="entry name" value="STT3-PglB_core"/>
    <property type="match status" value="1"/>
</dbReference>
<feature type="transmembrane region" description="Helical" evidence="17">
    <location>
        <begin position="1092"/>
        <end position="1111"/>
    </location>
</feature>
<evidence type="ECO:0000313" key="22">
    <source>
        <dbReference type="Proteomes" id="UP001224775"/>
    </source>
</evidence>
<dbReference type="SUPFAM" id="SSF53822">
    <property type="entry name" value="Periplasmic binding protein-like I"/>
    <property type="match status" value="1"/>
</dbReference>
<dbReference type="Proteomes" id="UP001224775">
    <property type="component" value="Unassembled WGS sequence"/>
</dbReference>
<dbReference type="PANTHER" id="PTHR13872">
    <property type="entry name" value="DOLICHYL-DIPHOSPHOOLIGOSACCHARIDE--PROTEIN GLYCOSYLTRANSFERASE SUBUNIT"/>
    <property type="match status" value="1"/>
</dbReference>
<evidence type="ECO:0000256" key="15">
    <source>
        <dbReference type="ARBA" id="ARBA00048829"/>
    </source>
</evidence>
<proteinExistence type="inferred from homology"/>
<feature type="domain" description="Oligosaccharyl transferase STT3 N-terminal" evidence="18">
    <location>
        <begin position="1834"/>
        <end position="1904"/>
    </location>
</feature>
<feature type="transmembrane region" description="Helical" evidence="17">
    <location>
        <begin position="1309"/>
        <end position="1330"/>
    </location>
</feature>
<feature type="transmembrane region" description="Helical" evidence="17">
    <location>
        <begin position="1221"/>
        <end position="1242"/>
    </location>
</feature>
<dbReference type="EMBL" id="JATAAI010000001">
    <property type="protein sequence ID" value="KAK1748309.1"/>
    <property type="molecule type" value="Genomic_DNA"/>
</dbReference>
<evidence type="ECO:0000256" key="14">
    <source>
        <dbReference type="ARBA" id="ARBA00023211"/>
    </source>
</evidence>
<feature type="transmembrane region" description="Helical" evidence="17">
    <location>
        <begin position="450"/>
        <end position="474"/>
    </location>
</feature>
<evidence type="ECO:0000259" key="18">
    <source>
        <dbReference type="Pfam" id="PF02516"/>
    </source>
</evidence>
<gene>
    <name evidence="21" type="ORF">QTG54_000248</name>
</gene>
<feature type="region of interest" description="Disordered" evidence="16">
    <location>
        <begin position="2412"/>
        <end position="2432"/>
    </location>
</feature>
<feature type="transmembrane region" description="Helical" evidence="17">
    <location>
        <begin position="979"/>
        <end position="999"/>
    </location>
</feature>
<sequence>MNVPPRKSFPPPPPMAPTRRASDHAGTAAASSKQQQGEGTQSAAEPRRRSAPVVAPQHRHHHHPPPPPLVPESSKDITKQDPVASVSTSFHPTAIPTYSSKPLPPSKVNRSGPGSSGGIIAPRRMSASSSSTGNIQAKAETQIISDNIARNLSSGTLPAAPKVPTTNNLYPQYNQTTTSAYSSKYPSPYLPNPSSDTLKARHVDTTNSGNFNLQQSSYIMNVNATAAKSSSSSQQQHIPQHNNNIPIAILLLPPLFILLIYEMSSPLPLLLLCCIGLIVYALDLANVGGGIGATTNHHHVVANNNTTHRGFYTLCAIWIGWIVVSIVVGYVTIFLGDTILTTASGIEFDDEGGTTTTTTSSYRNTNFVSLGILLAKLGASIMLLFNLAAWTTLQFQWLPLQIPTLARFFERLIHFTLPPISAAMVAYELTASSLSSSYVVSSWGVDTAAMVFPLLFACHLSLGIFLVGAAPSMLGESMDEKKSTYNKDDDEDKHSKKNKATSSVFQCAISPREGRALSYLLVFIPGAIHLVMFRQRITYSYASWDDLFDFIFTATLPYVLHYLLASHGVIDERWRSSLNWLLKSGTSPIECGRTLRGASVPMAISFLSCMSIQQRYLVPVCARVSYIINGHDGIMSASLATFLLSLGTIFGYATIWFFGRQNSNGEFLMGDYHEDTFQLLLGLSAVCFGLSCSPPWAALPIPMLLAESLALWVITKQLRYAFLTVFVFFTCCTILIAYRLTFLTETVEIIPGKQMLLKTFAKVSMSATMWLIIIIGLVHRAPGGVGRDFMKKWDVTGACFAVYGFVLSATEFSLLRQPMPVYSRDSFEFGRVAVYSASAVFCTGVLTLIIIWHLKAQKLIKGESAVVASSMALGKMIAVIIEPNLVGVDNSLSALYLRWIVASLLLMTICCPYAFRPVYIKSSSQLPKNASIIVVAYCAVILPLIITASVRLVLEPLIGLLTGHNSAAFYATSPKFSEIIGYSAALWGVSVLSMVNHYLPSGGGEVWKRVAALNLIMGLFVSFSAPAFPGSTSNEPSDLFLSVSSSMVVESEVATGGWGLVSAFLAVLLALTGPLELREMKDSAGRKDSRQFLRLMIFGLMFGCGLAWFIVMQSMSKDVFIPIFVTAFSCMVMSTLGTVCAVMGYFLETQEFGEVEQIANVWTVVAFPVFFVISSVSLSAHAHPFGIGGWASTYLSVCGLFAGAFCILVRMRKDKTSTTRGYGNVSCIISWLCAMIVIYGRYGIAGVGVVGVTTVVGIPVSLLATLCSSPILLLLEGEGSSGSKHTYQRSSAKSKWHGLVLTKLNRRNWIAPLLIGTVGVFVAASLYAIFLRGCGLSKFSFLFGTYDVITNHEDVFSHIFGSKRTTGIGALDDVATMAQKSVVHTKTMIAAARLSGSGIWTAKSILGPFMHLVGLAATLPSLQYLVKHSWYGKAPLFGKVVLALPLNILAIIIGRGIPSLVAAATIGLIGGALHSWGTTVQAASSSILHFYVKYQQTLGPTAGMRINCNMAEAKKNYTFAVVPKSTSNPFFQSVESGCTEQANLLTQGSDSDDIFTCLFTGPVDQDATEQVAIVKNLIDAGEVDGIALSVIDEASGDEIINSATAAGLPIITFDSDAPNSERKAYVGTDNIALGKELAHMFQSRFTKSPTATGMYAILSDTNPNLILREQGIRENLREGWEEVSGSPTDFGSNATLGVEQAQDLMKKYPGIAVLFSAAGRPMRAPDDAWAKFAVQYPDVITISVDNLPEQMELLNRGLVNGLVGQQPFDMGAKSIDTLLKLSQGSDVMEFVPTDMEVIARVSSSTPFNSLEDDSPPSSGRVTLPYAPLLTTAYTARLKAVQDYGYIIHEFDPYFNFRAAQYLYDNGWKSFVNWFDYMSWYPLGRPVGTTIYPGMQVTAVFLTKVWLPIWFGVKQWFGQLVGFGGSISSRAVTKSALSVSKALSGSGSTVMSTVANLMASFGMKWNEMSLNDVCCLVPAWFGALATLTTGLLALECSSNFGNNEGNRFGTFLDDIPIIGYLLQKIMTPIRNFVAHYACMDTKATKGSSLQTTSLLSMLATMFFMSVVPAHMMRSVAGGYDNESVAMTAMTLVFWLWTRSLRGGDPISDVTVTDGDDNVGIKIRQKQDRGFNVSSQTRSSFLYGALAGLAYFNMVAAWGGYVFVINLVGAHAGVLILLGRHSSKLHAAYSGFYVVGTALAVQVPVVGWTPIRSLEQLGPLFVFFGIQFVEYCERVRTRDNLTRSQIWLLRVKIGGLVALVGAIVITALWPTGYFGPISSRVRGLFVPHTKTGNPLVDSVAEHQAAKPEAYEQYLLVLSKLAPWGFGMVAIGYTNDASSFLLVFGAAAYFFSHKMVRLILLTSPIASVLGGMLCGRVAGTCIEGVCGWSIDVWNDIALANDDYVSAVEIETKPKAKSKKKQNADAKKTESTKSSSSPNFITQLIVRSFWFCALYFLYHASQDHIKEFKDRSIQVSAHMSHPSIIIKTQDNQGRMLTMDDYREAYWWLRDNTPEDARIMAWWDYGYQITAIANRTTIADGNTWNHEHIALLGRALTSPLKDGHRIARHLADYVLLWTGGGGDDLAKSPHLARIANSVYRHMCPGDPTCSRFSAPGGTPSPMMRESLLFKLHSGGLVPGVEVDKNRFKEVYKSKYGKVRIYRILSVSKESKEWVKNNRRCDAEGSWYCPGQYPPGLQKVLKDKKDFKQLEDFNAKSEADDDYQRKYFEHLNDPEKAAAARRAQKKGTEATKMTLSQNEIKQINLKWENNDITSTLFGLVRDNDVDSFKSIVQSTPHYVHMRSKDGRGPMWWAHEHGRKEIVSLLKSAGVSEKLRDKDGITPLELNEDEF</sequence>
<feature type="transmembrane region" description="Helical" evidence="17">
    <location>
        <begin position="1187"/>
        <end position="1209"/>
    </location>
</feature>
<evidence type="ECO:0000256" key="12">
    <source>
        <dbReference type="ARBA" id="ARBA00022989"/>
    </source>
</evidence>
<dbReference type="InterPro" id="IPR028082">
    <property type="entry name" value="Peripla_BP_I"/>
</dbReference>
<comment type="subcellular location">
    <subcellularLocation>
        <location evidence="3">Endomembrane system</location>
        <topology evidence="3">Multi-pass membrane protein</topology>
    </subcellularLocation>
</comment>
<keyword evidence="13 17" id="KW-0472">Membrane</keyword>
<dbReference type="GO" id="GO:0016020">
    <property type="term" value="C:membrane"/>
    <property type="evidence" value="ECO:0007669"/>
    <property type="project" value="InterPro"/>
</dbReference>
<evidence type="ECO:0000256" key="4">
    <source>
        <dbReference type="ARBA" id="ARBA00004922"/>
    </source>
</evidence>
<keyword evidence="22" id="KW-1185">Reference proteome</keyword>
<dbReference type="InterPro" id="IPR036770">
    <property type="entry name" value="Ankyrin_rpt-contain_sf"/>
</dbReference>
<dbReference type="FunFam" id="3.40.50.12610:FF:000003">
    <property type="entry name" value="Oligosaccharyl transferase-like protein"/>
    <property type="match status" value="1"/>
</dbReference>
<feature type="transmembrane region" description="Helical" evidence="17">
    <location>
        <begin position="639"/>
        <end position="659"/>
    </location>
</feature>
<feature type="transmembrane region" description="Helical" evidence="17">
    <location>
        <begin position="310"/>
        <end position="335"/>
    </location>
</feature>
<feature type="transmembrane region" description="Helical" evidence="17">
    <location>
        <begin position="931"/>
        <end position="954"/>
    </location>
</feature>
<feature type="transmembrane region" description="Helical" evidence="17">
    <location>
        <begin position="1011"/>
        <end position="1033"/>
    </location>
</feature>
<feature type="transmembrane region" description="Helical" evidence="17">
    <location>
        <begin position="367"/>
        <end position="391"/>
    </location>
</feature>
<dbReference type="InterPro" id="IPR048307">
    <property type="entry name" value="STT3_N"/>
</dbReference>
<dbReference type="InterPro" id="IPR048999">
    <property type="entry name" value="STT3-PglB_core"/>
</dbReference>
<comment type="caution">
    <text evidence="21">The sequence shown here is derived from an EMBL/GenBank/DDBJ whole genome shotgun (WGS) entry which is preliminary data.</text>
</comment>
<dbReference type="InterPro" id="IPR003674">
    <property type="entry name" value="Oligo_trans_STT3"/>
</dbReference>
<evidence type="ECO:0000256" key="17">
    <source>
        <dbReference type="SAM" id="Phobius"/>
    </source>
</evidence>
<organism evidence="21 22">
    <name type="scientific">Skeletonema marinoi</name>
    <dbReference type="NCBI Taxonomy" id="267567"/>
    <lineage>
        <taxon>Eukaryota</taxon>
        <taxon>Sar</taxon>
        <taxon>Stramenopiles</taxon>
        <taxon>Ochrophyta</taxon>
        <taxon>Bacillariophyta</taxon>
        <taxon>Coscinodiscophyceae</taxon>
        <taxon>Thalassiosirophycidae</taxon>
        <taxon>Thalassiosirales</taxon>
        <taxon>Skeletonemataceae</taxon>
        <taxon>Skeletonema</taxon>
        <taxon>Skeletonema marinoi-dohrnii complex</taxon>
    </lineage>
</organism>
<feature type="compositionally biased region" description="Basic and acidic residues" evidence="16">
    <location>
        <begin position="2418"/>
        <end position="2427"/>
    </location>
</feature>
<evidence type="ECO:0000256" key="1">
    <source>
        <dbReference type="ARBA" id="ARBA00001936"/>
    </source>
</evidence>
<feature type="compositionally biased region" description="Polar residues" evidence="16">
    <location>
        <begin position="29"/>
        <end position="43"/>
    </location>
</feature>
<feature type="domain" description="Periplasmic binding protein" evidence="19">
    <location>
        <begin position="1519"/>
        <end position="1784"/>
    </location>
</feature>
<evidence type="ECO:0000256" key="3">
    <source>
        <dbReference type="ARBA" id="ARBA00004127"/>
    </source>
</evidence>
<feature type="transmembrane region" description="Helical" evidence="17">
    <location>
        <begin position="1123"/>
        <end position="1147"/>
    </location>
</feature>
<feature type="transmembrane region" description="Helical" evidence="17">
    <location>
        <begin position="267"/>
        <end position="289"/>
    </location>
</feature>
<feature type="region of interest" description="Disordered" evidence="16">
    <location>
        <begin position="1"/>
        <end position="134"/>
    </location>
</feature>
<evidence type="ECO:0000313" key="21">
    <source>
        <dbReference type="EMBL" id="KAK1748309.1"/>
    </source>
</evidence>
<evidence type="ECO:0000256" key="7">
    <source>
        <dbReference type="ARBA" id="ARBA00022676"/>
    </source>
</evidence>
<dbReference type="GO" id="GO:0012505">
    <property type="term" value="C:endomembrane system"/>
    <property type="evidence" value="ECO:0007669"/>
    <property type="project" value="UniProtKB-SubCell"/>
</dbReference>
<keyword evidence="14" id="KW-0464">Manganese</keyword>
<feature type="transmembrane region" description="Helical" evidence="17">
    <location>
        <begin position="2189"/>
        <end position="2209"/>
    </location>
</feature>
<keyword evidence="7 21" id="KW-0328">Glycosyltransferase</keyword>
<dbReference type="EC" id="2.4.99.18" evidence="6"/>
<evidence type="ECO:0000256" key="2">
    <source>
        <dbReference type="ARBA" id="ARBA00001946"/>
    </source>
</evidence>
<feature type="transmembrane region" description="Helical" evidence="17">
    <location>
        <begin position="679"/>
        <end position="699"/>
    </location>
</feature>
<comment type="catalytic activity">
    <reaction evidence="15">
        <text>a di-trans,poly-cis-dolichyl diphosphooligosaccharide + L-asparaginyl-[protein] = N(4)-(oligosaccharide-(1-&gt;4)-N-acetyl-beta-D-glucosaminyl-(1-&gt;4)-N-acetyl-beta-D-glucosaminyl)-L-asparaginyl-[protein] + a di-trans,poly-cis-dolichyl diphosphate + H(+)</text>
        <dbReference type="Rhea" id="RHEA:22980"/>
        <dbReference type="Rhea" id="RHEA-COMP:12804"/>
        <dbReference type="Rhea" id="RHEA-COMP:12805"/>
        <dbReference type="Rhea" id="RHEA-COMP:19506"/>
        <dbReference type="Rhea" id="RHEA-COMP:19509"/>
        <dbReference type="ChEBI" id="CHEBI:15378"/>
        <dbReference type="ChEBI" id="CHEBI:50347"/>
        <dbReference type="ChEBI" id="CHEBI:57497"/>
        <dbReference type="ChEBI" id="CHEBI:57570"/>
        <dbReference type="ChEBI" id="CHEBI:132529"/>
        <dbReference type="EC" id="2.4.99.18"/>
    </reaction>
</comment>
<feature type="transmembrane region" description="Helical" evidence="17">
    <location>
        <begin position="793"/>
        <end position="812"/>
    </location>
</feature>
<keyword evidence="9 17" id="KW-0812">Transmembrane</keyword>